<dbReference type="RefSeq" id="XP_008683061.1">
    <property type="nucleotide sequence ID" value="XM_008684839.2"/>
</dbReference>
<evidence type="ECO:0000256" key="2">
    <source>
        <dbReference type="RuleBase" id="RU369057"/>
    </source>
</evidence>
<comment type="function">
    <text evidence="2">Component of the 26S proteasome, a multiprotein complex involved in the ATP-dependent degradation of ubiquitinated proteins.</text>
</comment>
<dbReference type="SMART" id="SM01385">
    <property type="entry name" value="DSS1_SEM1"/>
    <property type="match status" value="1"/>
</dbReference>
<keyword evidence="2" id="KW-0539">Nucleus</keyword>
<sequence>MLEKKQPVDLELMEEDWASLDEDEDTHVWEDDWDDDNVENDFPSQLGAEIQKHGYKVETSWHPEELLKQPKLELFTKF</sequence>
<evidence type="ECO:0000313" key="4">
    <source>
        <dbReference type="RefSeq" id="XP_008683061.1"/>
    </source>
</evidence>
<evidence type="ECO:0000256" key="1">
    <source>
        <dbReference type="ARBA" id="ARBA00034491"/>
    </source>
</evidence>
<protein>
    <recommendedName>
        <fullName evidence="2">26S proteasome complex subunit SEM1</fullName>
    </recommendedName>
    <alternativeName>
        <fullName evidence="2">26S proteasome complex subunit DSS1</fullName>
    </alternativeName>
</protein>
<evidence type="ECO:0000313" key="3">
    <source>
        <dbReference type="Proteomes" id="UP000261680"/>
    </source>
</evidence>
<comment type="similarity">
    <text evidence="1 2">Belongs to the DSS1/SEM1 family.</text>
</comment>
<dbReference type="PANTHER" id="PTHR16771:SF0">
    <property type="entry name" value="26S PROTEASOME COMPLEX SUBUNIT SEM1"/>
    <property type="match status" value="1"/>
</dbReference>
<dbReference type="GeneID" id="103657400"/>
<reference evidence="4" key="1">
    <citation type="submission" date="2025-08" db="UniProtKB">
        <authorList>
            <consortium name="RefSeq"/>
        </authorList>
    </citation>
    <scope>IDENTIFICATION</scope>
    <source>
        <tissue evidence="4">Whole blood</tissue>
    </source>
</reference>
<keyword evidence="3" id="KW-1185">Reference proteome</keyword>
<gene>
    <name evidence="4" type="primary">LOC103657400</name>
</gene>
<dbReference type="Proteomes" id="UP000261680">
    <property type="component" value="Unplaced"/>
</dbReference>
<comment type="subcellular location">
    <subcellularLocation>
        <location evidence="2">Nucleus</location>
    </subcellularLocation>
</comment>
<dbReference type="AlphaFoldDB" id="A0A384BKH1"/>
<dbReference type="InterPro" id="IPR007834">
    <property type="entry name" value="DSS1_SEM1"/>
</dbReference>
<keyword evidence="2" id="KW-0647">Proteasome</keyword>
<dbReference type="PANTHER" id="PTHR16771">
    <property type="entry name" value="26 PROTEASOME COMPLEX SUBUNIT DSS1"/>
    <property type="match status" value="1"/>
</dbReference>
<dbReference type="GO" id="GO:0006406">
    <property type="term" value="P:mRNA export from nucleus"/>
    <property type="evidence" value="ECO:0007669"/>
    <property type="project" value="UniProtKB-UniRule"/>
</dbReference>
<dbReference type="OrthoDB" id="6108017at2759"/>
<proteinExistence type="inferred from homology"/>
<dbReference type="Pfam" id="PF05160">
    <property type="entry name" value="DSS1_SEM1"/>
    <property type="match status" value="1"/>
</dbReference>
<dbReference type="GO" id="GO:0000724">
    <property type="term" value="P:double-strand break repair via homologous recombination"/>
    <property type="evidence" value="ECO:0007669"/>
    <property type="project" value="TreeGrafter"/>
</dbReference>
<accession>A0A384BKH1</accession>
<dbReference type="GO" id="GO:0008541">
    <property type="term" value="C:proteasome regulatory particle, lid subcomplex"/>
    <property type="evidence" value="ECO:0007669"/>
    <property type="project" value="UniProtKB-UniRule"/>
</dbReference>
<organism evidence="3 4">
    <name type="scientific">Ursus maritimus</name>
    <name type="common">Polar bear</name>
    <name type="synonym">Thalarctos maritimus</name>
    <dbReference type="NCBI Taxonomy" id="29073"/>
    <lineage>
        <taxon>Eukaryota</taxon>
        <taxon>Metazoa</taxon>
        <taxon>Chordata</taxon>
        <taxon>Craniata</taxon>
        <taxon>Vertebrata</taxon>
        <taxon>Euteleostomi</taxon>
        <taxon>Mammalia</taxon>
        <taxon>Eutheria</taxon>
        <taxon>Laurasiatheria</taxon>
        <taxon>Carnivora</taxon>
        <taxon>Caniformia</taxon>
        <taxon>Ursidae</taxon>
        <taxon>Ursus</taxon>
    </lineage>
</organism>
<dbReference type="GO" id="GO:0005634">
    <property type="term" value="C:nucleus"/>
    <property type="evidence" value="ECO:0007669"/>
    <property type="project" value="UniProtKB-SubCell"/>
</dbReference>
<name>A0A384BKH1_URSMA</name>
<dbReference type="GO" id="GO:0043248">
    <property type="term" value="P:proteasome assembly"/>
    <property type="evidence" value="ECO:0007669"/>
    <property type="project" value="UniProtKB-UniRule"/>
</dbReference>
<dbReference type="KEGG" id="umr:103657400"/>